<accession>A0A183SE88</accession>
<protein>
    <submittedName>
        <fullName evidence="3">DUF1376 domain-containing protein</fullName>
    </submittedName>
</protein>
<keyword evidence="2" id="KW-1185">Reference proteome</keyword>
<dbReference type="WBParaSite" id="SSLN_0000262301-mRNA-1">
    <property type="protein sequence ID" value="SSLN_0000262301-mRNA-1"/>
    <property type="gene ID" value="SSLN_0000262301"/>
</dbReference>
<reference evidence="1 2" key="2">
    <citation type="submission" date="2018-11" db="EMBL/GenBank/DDBJ databases">
        <authorList>
            <consortium name="Pathogen Informatics"/>
        </authorList>
    </citation>
    <scope>NUCLEOTIDE SEQUENCE [LARGE SCALE GENOMIC DNA]</scope>
    <source>
        <strain evidence="1 2">NST_G2</strain>
    </source>
</reference>
<proteinExistence type="predicted"/>
<evidence type="ECO:0000313" key="3">
    <source>
        <dbReference type="WBParaSite" id="SSLN_0000262301-mRNA-1"/>
    </source>
</evidence>
<organism evidence="3">
    <name type="scientific">Schistocephalus solidus</name>
    <name type="common">Tapeworm</name>
    <dbReference type="NCBI Taxonomy" id="70667"/>
    <lineage>
        <taxon>Eukaryota</taxon>
        <taxon>Metazoa</taxon>
        <taxon>Spiralia</taxon>
        <taxon>Lophotrochozoa</taxon>
        <taxon>Platyhelminthes</taxon>
        <taxon>Cestoda</taxon>
        <taxon>Eucestoda</taxon>
        <taxon>Diphyllobothriidea</taxon>
        <taxon>Diphyllobothriidae</taxon>
        <taxon>Schistocephalus</taxon>
    </lineage>
</organism>
<evidence type="ECO:0000313" key="1">
    <source>
        <dbReference type="EMBL" id="VDL88921.1"/>
    </source>
</evidence>
<name>A0A183SE88_SCHSO</name>
<reference evidence="3" key="1">
    <citation type="submission" date="2016-06" db="UniProtKB">
        <authorList>
            <consortium name="WormBaseParasite"/>
        </authorList>
    </citation>
    <scope>IDENTIFICATION</scope>
</reference>
<dbReference type="Proteomes" id="UP000275846">
    <property type="component" value="Unassembled WGS sequence"/>
</dbReference>
<sequence>MYVIWYSPVYWELGTESCAASVHELLSFVGQCSQLNAQPTWLLQAFDAWEDKANTGEYILMKSLKQLQINPATCDDLVLDRPAWRRSVKTGSEIYEANRIAAAKTKREAHKSQAPRINTANAQALPTLSTHISPVDDDHLNHFIDATPPTITDTILPPPLAAPITTTNTTCPTPTTSVVTSDYLPPATANTTTAPVRAMRTRY</sequence>
<evidence type="ECO:0000313" key="2">
    <source>
        <dbReference type="Proteomes" id="UP000275846"/>
    </source>
</evidence>
<dbReference type="EMBL" id="UYSU01032278">
    <property type="protein sequence ID" value="VDL88921.1"/>
    <property type="molecule type" value="Genomic_DNA"/>
</dbReference>
<dbReference type="AlphaFoldDB" id="A0A183SE88"/>
<gene>
    <name evidence="1" type="ORF">SSLN_LOCUS2536</name>
</gene>